<evidence type="ECO:0000256" key="1">
    <source>
        <dbReference type="SAM" id="MobiDB-lite"/>
    </source>
</evidence>
<comment type="caution">
    <text evidence="4">The sequence shown here is derived from an EMBL/GenBank/DDBJ whole genome shotgun (WGS) entry which is preliminary data.</text>
</comment>
<feature type="region of interest" description="Disordered" evidence="1">
    <location>
        <begin position="406"/>
        <end position="436"/>
    </location>
</feature>
<evidence type="ECO:0000259" key="2">
    <source>
        <dbReference type="Pfam" id="PF15016"/>
    </source>
</evidence>
<dbReference type="Pfam" id="PF15016">
    <property type="entry name" value="C5orf34_C"/>
    <property type="match status" value="1"/>
</dbReference>
<keyword evidence="5" id="KW-1185">Reference proteome</keyword>
<feature type="domain" description="C5orf34-like C-terminal" evidence="2">
    <location>
        <begin position="442"/>
        <end position="517"/>
    </location>
</feature>
<proteinExistence type="predicted"/>
<dbReference type="Proteomes" id="UP001190700">
    <property type="component" value="Unassembled WGS sequence"/>
</dbReference>
<accession>A0AAE0KRS2</accession>
<evidence type="ECO:0000313" key="5">
    <source>
        <dbReference type="Proteomes" id="UP001190700"/>
    </source>
</evidence>
<dbReference type="AlphaFoldDB" id="A0AAE0KRS2"/>
<reference evidence="4 5" key="1">
    <citation type="journal article" date="2015" name="Genome Biol. Evol.">
        <title>Comparative Genomics of a Bacterivorous Green Alga Reveals Evolutionary Causalities and Consequences of Phago-Mixotrophic Mode of Nutrition.</title>
        <authorList>
            <person name="Burns J.A."/>
            <person name="Paasch A."/>
            <person name="Narechania A."/>
            <person name="Kim E."/>
        </authorList>
    </citation>
    <scope>NUCLEOTIDE SEQUENCE [LARGE SCALE GENOMIC DNA]</scope>
    <source>
        <strain evidence="4 5">PLY_AMNH</strain>
    </source>
</reference>
<gene>
    <name evidence="4" type="ORF">CYMTET_32531</name>
</gene>
<dbReference type="PANTHER" id="PTHR34531">
    <property type="entry name" value="ZGC:153352"/>
    <property type="match status" value="1"/>
</dbReference>
<dbReference type="Pfam" id="PF15025">
    <property type="entry name" value="C5orf34-like_N"/>
    <property type="match status" value="1"/>
</dbReference>
<evidence type="ECO:0000313" key="4">
    <source>
        <dbReference type="EMBL" id="KAK3258421.1"/>
    </source>
</evidence>
<dbReference type="InterPro" id="IPR053901">
    <property type="entry name" value="C5orf34-like"/>
</dbReference>
<name>A0AAE0KRS2_9CHLO</name>
<dbReference type="EMBL" id="LGRX02019533">
    <property type="protein sequence ID" value="KAK3258421.1"/>
    <property type="molecule type" value="Genomic_DNA"/>
</dbReference>
<organism evidence="4 5">
    <name type="scientific">Cymbomonas tetramitiformis</name>
    <dbReference type="NCBI Taxonomy" id="36881"/>
    <lineage>
        <taxon>Eukaryota</taxon>
        <taxon>Viridiplantae</taxon>
        <taxon>Chlorophyta</taxon>
        <taxon>Pyramimonadophyceae</taxon>
        <taxon>Pyramimonadales</taxon>
        <taxon>Pyramimonadaceae</taxon>
        <taxon>Cymbomonas</taxon>
    </lineage>
</organism>
<dbReference type="PANTHER" id="PTHR34531:SF1">
    <property type="entry name" value="CHROMOSOME 5 OPEN READING FRAME 34"/>
    <property type="match status" value="1"/>
</dbReference>
<dbReference type="InterPro" id="IPR027830">
    <property type="entry name" value="C5orf34-like_N"/>
</dbReference>
<feature type="domain" description="C5orf34-like N-terminal" evidence="3">
    <location>
        <begin position="39"/>
        <end position="99"/>
    </location>
</feature>
<protein>
    <submittedName>
        <fullName evidence="4">Uncharacterized protein</fullName>
    </submittedName>
</protein>
<dbReference type="InterPro" id="IPR027865">
    <property type="entry name" value="C5orf34-like_C"/>
</dbReference>
<sequence>MSNIATDSAADNRCARTARNSKINPEPLRIKHENDLLRVVITRDNRTKGNFVDNTVIVLSGDSSCFTAFLPNGEVIRQLSEFATRRYASRVSRLIEFRNTYLEQPYFCSTLEQDCKAHTFETRIRIPPAHWPRCVQEAVEVKLVEYLPNGTTVLKSQEELTKVAICPHGLRFYITFPLLIAERASPPSGFTYLWQSQVFFMDQVPERWKSAASLVECLHTERQFQLRLQKAESTAEALDGPAAYDSSLRSSELLNELTSTLPASTQLPTALERSAAHTVSWDPLQKNSWWASCADTMYPKEVEVLLDWTPSALLRVIVGVSPATVEAEALLLDSSVVLRSSQQGTYVHHFTTHVDAGVITKVKRVFANEGVPARAYGQQAALQAVTQRMKLLRRAAEDFRDTTCQAPSIDNSHAKGGNGGALSVQLKPARSHPDGSPIQQWSNVVMEESCVDGTGVLTAYADGRVKGIFGDRTRVEMDQQRERARVVLPYGEVREIRVDAPIGVESYVAVLQQFASWAFSSATERMSHIQATDFTQASVAAHVDATQRFLLKCQANDPLTCASLSSSFDPRFRQDSIICHNLMDTMLPDGHSEIPSQLLNSQKGGEGNDSSFATFHVMTNCSGRVDTHATVENMLLQNKLMMTRLSSL</sequence>
<evidence type="ECO:0000259" key="3">
    <source>
        <dbReference type="Pfam" id="PF15025"/>
    </source>
</evidence>